<evidence type="ECO:0000313" key="3">
    <source>
        <dbReference type="Proteomes" id="UP001203665"/>
    </source>
</evidence>
<proteinExistence type="predicted"/>
<dbReference type="CDD" id="cd01948">
    <property type="entry name" value="EAL"/>
    <property type="match status" value="1"/>
</dbReference>
<dbReference type="SUPFAM" id="SSF141868">
    <property type="entry name" value="EAL domain-like"/>
    <property type="match status" value="1"/>
</dbReference>
<evidence type="ECO:0000313" key="2">
    <source>
        <dbReference type="EMBL" id="MCM2676056.1"/>
    </source>
</evidence>
<feature type="domain" description="EAL" evidence="1">
    <location>
        <begin position="1"/>
        <end position="87"/>
    </location>
</feature>
<dbReference type="InterPro" id="IPR050706">
    <property type="entry name" value="Cyclic-di-GMP_PDE-like"/>
</dbReference>
<dbReference type="InterPro" id="IPR001633">
    <property type="entry name" value="EAL_dom"/>
</dbReference>
<dbReference type="PANTHER" id="PTHR33121">
    <property type="entry name" value="CYCLIC DI-GMP PHOSPHODIESTERASE PDEF"/>
    <property type="match status" value="1"/>
</dbReference>
<reference evidence="2" key="1">
    <citation type="submission" date="2022-06" db="EMBL/GenBank/DDBJ databases">
        <title>Alkalicoccobacillus porphyridii sp. nov., isolated from a marine red alga, Porphyridium purpureum and reclassification of Shouchella plakortidis and Shouchella gibsonii as Alkalicoccobacillus plakortidis comb. nov. and Alkalicoccobacillus gibsonii comb. nov.</title>
        <authorList>
            <person name="Kim K.H."/>
            <person name="Lee J.K."/>
            <person name="Han D.M."/>
            <person name="Baek J.H."/>
            <person name="Jeon C.O."/>
        </authorList>
    </citation>
    <scope>NUCLEOTIDE SEQUENCE</scope>
    <source>
        <strain evidence="2">DSM 19153</strain>
    </source>
</reference>
<dbReference type="PANTHER" id="PTHR33121:SF71">
    <property type="entry name" value="OXYGEN SENSOR PROTEIN DOSP"/>
    <property type="match status" value="1"/>
</dbReference>
<keyword evidence="3" id="KW-1185">Reference proteome</keyword>
<name>A0ABT0XJI2_9BACI</name>
<dbReference type="Pfam" id="PF00563">
    <property type="entry name" value="EAL"/>
    <property type="match status" value="1"/>
</dbReference>
<dbReference type="Gene3D" id="3.20.20.450">
    <property type="entry name" value="EAL domain"/>
    <property type="match status" value="1"/>
</dbReference>
<gene>
    <name evidence="2" type="ORF">NDM98_11495</name>
</gene>
<dbReference type="InterPro" id="IPR035919">
    <property type="entry name" value="EAL_sf"/>
</dbReference>
<dbReference type="Proteomes" id="UP001203665">
    <property type="component" value="Unassembled WGS sequence"/>
</dbReference>
<dbReference type="PROSITE" id="PS50883">
    <property type="entry name" value="EAL"/>
    <property type="match status" value="1"/>
</dbReference>
<evidence type="ECO:0000259" key="1">
    <source>
        <dbReference type="PROSITE" id="PS50883"/>
    </source>
</evidence>
<comment type="caution">
    <text evidence="2">The sequence shown here is derived from an EMBL/GenBank/DDBJ whole genome shotgun (WGS) entry which is preliminary data.</text>
</comment>
<organism evidence="2 3">
    <name type="scientific">Alkalicoccobacillus plakortidis</name>
    <dbReference type="NCBI Taxonomy" id="444060"/>
    <lineage>
        <taxon>Bacteria</taxon>
        <taxon>Bacillati</taxon>
        <taxon>Bacillota</taxon>
        <taxon>Bacilli</taxon>
        <taxon>Bacillales</taxon>
        <taxon>Bacillaceae</taxon>
        <taxon>Alkalicoccobacillus</taxon>
    </lineage>
</organism>
<dbReference type="EMBL" id="JAMQJY010000001">
    <property type="protein sequence ID" value="MCM2676056.1"/>
    <property type="molecule type" value="Genomic_DNA"/>
</dbReference>
<sequence>MRVLPVDKIKIDKVFIQNIMSGSKDYHIVTSIISLAQKLGLVVTAEGVETEEQLELLTRMNCDEIQGFYFSKPVPHDTIEGVTKSLKKELFTLLH</sequence>
<accession>A0ABT0XJI2</accession>
<protein>
    <submittedName>
        <fullName evidence="2">EAL domain-containing protein</fullName>
    </submittedName>
</protein>